<dbReference type="Proteomes" id="UP001597218">
    <property type="component" value="Unassembled WGS sequence"/>
</dbReference>
<protein>
    <submittedName>
        <fullName evidence="2">Uncharacterized protein</fullName>
    </submittedName>
</protein>
<accession>A0ABW4SI46</accession>
<feature type="signal peptide" evidence="1">
    <location>
        <begin position="1"/>
        <end position="22"/>
    </location>
</feature>
<organism evidence="2 3">
    <name type="scientific">Sporosarcina siberiensis</name>
    <dbReference type="NCBI Taxonomy" id="1365606"/>
    <lineage>
        <taxon>Bacteria</taxon>
        <taxon>Bacillati</taxon>
        <taxon>Bacillota</taxon>
        <taxon>Bacilli</taxon>
        <taxon>Bacillales</taxon>
        <taxon>Caryophanaceae</taxon>
        <taxon>Sporosarcina</taxon>
    </lineage>
</organism>
<proteinExistence type="predicted"/>
<name>A0ABW4SI46_9BACL</name>
<gene>
    <name evidence="2" type="ORF">ACFSFY_12275</name>
</gene>
<sequence>MKKIFSCLLAILLLSTTFLHSAKPTYAFESTNDEVIISFNNDNYLVKTLSQSDTAIKFEIIKDSIVEELEVDYTSGNFTITDSSGLIQSYNANDFIVDDSQAKKEIALYERMHVISTEEDEANNELISQELESESADMGVLNINSSRSYITGDIRKAVGLDSPSATWNYQGAYNRGANGAVKVLAYQGSQWKTTKALKKFQFTKGVAFSIVIGAVIAFIPGLNISTVSSFLLSVGASVVSGYLGDNLTLFVGVRKQDVGRAYFVKNGFTTKTKSYYNYVYGNRSNGTPQKKLYSSGGYAYFYNNWSVSKVASVAYQQYRYIERFRSTAPRSNEF</sequence>
<evidence type="ECO:0000313" key="3">
    <source>
        <dbReference type="Proteomes" id="UP001597218"/>
    </source>
</evidence>
<dbReference type="EMBL" id="JBHUGI010000032">
    <property type="protein sequence ID" value="MFD1928809.1"/>
    <property type="molecule type" value="Genomic_DNA"/>
</dbReference>
<reference evidence="3" key="1">
    <citation type="journal article" date="2019" name="Int. J. Syst. Evol. Microbiol.">
        <title>The Global Catalogue of Microorganisms (GCM) 10K type strain sequencing project: providing services to taxonomists for standard genome sequencing and annotation.</title>
        <authorList>
            <consortium name="The Broad Institute Genomics Platform"/>
            <consortium name="The Broad Institute Genome Sequencing Center for Infectious Disease"/>
            <person name="Wu L."/>
            <person name="Ma J."/>
        </authorList>
    </citation>
    <scope>NUCLEOTIDE SEQUENCE [LARGE SCALE GENOMIC DNA]</scope>
    <source>
        <strain evidence="3">CGMCC 4.7177</strain>
    </source>
</reference>
<evidence type="ECO:0000313" key="2">
    <source>
        <dbReference type="EMBL" id="MFD1928809.1"/>
    </source>
</evidence>
<keyword evidence="1" id="KW-0732">Signal</keyword>
<evidence type="ECO:0000256" key="1">
    <source>
        <dbReference type="SAM" id="SignalP"/>
    </source>
</evidence>
<feature type="chain" id="PRO_5047423181" evidence="1">
    <location>
        <begin position="23"/>
        <end position="334"/>
    </location>
</feature>
<comment type="caution">
    <text evidence="2">The sequence shown here is derived from an EMBL/GenBank/DDBJ whole genome shotgun (WGS) entry which is preliminary data.</text>
</comment>
<keyword evidence="3" id="KW-1185">Reference proteome</keyword>
<dbReference type="RefSeq" id="WP_381538424.1">
    <property type="nucleotide sequence ID" value="NZ_JBHUGI010000032.1"/>
</dbReference>